<accession>A0A172ZF24</accession>
<name>A0A172ZF24_9BACL</name>
<dbReference type="AlphaFoldDB" id="A0A172ZF24"/>
<gene>
    <name evidence="1" type="ORF">AR543_09540</name>
</gene>
<dbReference type="RefSeq" id="WP_060533875.1">
    <property type="nucleotide sequence ID" value="NZ_CP013023.1"/>
</dbReference>
<dbReference type="STRING" id="1616788.AR543_09540"/>
<dbReference type="EMBL" id="CP013023">
    <property type="protein sequence ID" value="ANF96218.1"/>
    <property type="molecule type" value="Genomic_DNA"/>
</dbReference>
<keyword evidence="2" id="KW-1185">Reference proteome</keyword>
<dbReference type="InterPro" id="IPR050490">
    <property type="entry name" value="Bact_solute-bd_prot1"/>
</dbReference>
<dbReference type="Pfam" id="PF01547">
    <property type="entry name" value="SBP_bac_1"/>
    <property type="match status" value="1"/>
</dbReference>
<dbReference type="PANTHER" id="PTHR43649:SF12">
    <property type="entry name" value="DIACETYLCHITOBIOSE BINDING PROTEIN DASA"/>
    <property type="match status" value="1"/>
</dbReference>
<dbReference type="InterPro" id="IPR006059">
    <property type="entry name" value="SBP"/>
</dbReference>
<dbReference type="PANTHER" id="PTHR43649">
    <property type="entry name" value="ARABINOSE-BINDING PROTEIN-RELATED"/>
    <property type="match status" value="1"/>
</dbReference>
<evidence type="ECO:0000313" key="1">
    <source>
        <dbReference type="EMBL" id="ANF96218.1"/>
    </source>
</evidence>
<protein>
    <submittedName>
        <fullName evidence="1">ABC transporter substrate-binding protein</fullName>
    </submittedName>
</protein>
<reference evidence="1 2" key="2">
    <citation type="journal article" date="2016" name="Int. J. Syst. Evol. Microbiol.">
        <title>Paenibacillus bovis sp. nov., isolated from raw yak (Bos grunniens) milk.</title>
        <authorList>
            <person name="Gao C."/>
            <person name="Han J."/>
            <person name="Liu Z."/>
            <person name="Xu X."/>
            <person name="Hang F."/>
            <person name="Wu Z."/>
        </authorList>
    </citation>
    <scope>NUCLEOTIDE SEQUENCE [LARGE SCALE GENOMIC DNA]</scope>
    <source>
        <strain evidence="1 2">BD3526</strain>
    </source>
</reference>
<dbReference type="Gene3D" id="3.40.190.10">
    <property type="entry name" value="Periplasmic binding protein-like II"/>
    <property type="match status" value="1"/>
</dbReference>
<dbReference type="Proteomes" id="UP000078148">
    <property type="component" value="Chromosome"/>
</dbReference>
<dbReference type="SUPFAM" id="SSF53850">
    <property type="entry name" value="Periplasmic binding protein-like II"/>
    <property type="match status" value="1"/>
</dbReference>
<evidence type="ECO:0000313" key="2">
    <source>
        <dbReference type="Proteomes" id="UP000078148"/>
    </source>
</evidence>
<organism evidence="1 2">
    <name type="scientific">Paenibacillus bovis</name>
    <dbReference type="NCBI Taxonomy" id="1616788"/>
    <lineage>
        <taxon>Bacteria</taxon>
        <taxon>Bacillati</taxon>
        <taxon>Bacillota</taxon>
        <taxon>Bacilli</taxon>
        <taxon>Bacillales</taxon>
        <taxon>Paenibacillaceae</taxon>
        <taxon>Paenibacillus</taxon>
    </lineage>
</organism>
<reference evidence="2" key="1">
    <citation type="submission" date="2015-10" db="EMBL/GenBank/DDBJ databases">
        <title>Genome of Paenibacillus bovis sp. nov.</title>
        <authorList>
            <person name="Wu Z."/>
            <person name="Gao C."/>
            <person name="Liu Z."/>
            <person name="Zheng H."/>
        </authorList>
    </citation>
    <scope>NUCLEOTIDE SEQUENCE [LARGE SCALE GENOMIC DNA]</scope>
    <source>
        <strain evidence="2">BD3526</strain>
    </source>
</reference>
<dbReference type="KEGG" id="pbv:AR543_09540"/>
<proteinExistence type="predicted"/>
<dbReference type="OrthoDB" id="9768630at2"/>
<sequence>MRQQRKYYGTPGRRLWILAVAAVLLLLLAYSVYALESNRRQDTVHPSSGEKDAQIIPITFWTPFSGGDISFMQELVQQYNDQNPDHIRVTMKNNKLDDYYTKLSTAIVTEEAPDVAVVHASMYAQYVPARFITDISAAAASAGVQWDRYNPSILQRTVIQGDHYGLPLDTHFSVLYYNKKWLQQAGVYKDGQIIMKPGEKGFMEFLQTIQRKVPDTVAPLAVPNVRIDSLWLWWSLYAQMQDGGVLYTPDSSRAALNMPAARQSLELVASLYDQHLIPPDISNATSQFAQGQAALLFLGVWSIGSFEQVEGLDFGVMPFPQIYDHPGSWGDAHTLAFPAHSEQNPERLAAALKFAQWLTEHGAVWGKAGHVPAVRDQAASEEYLSLPYRREYAEAANSVEYFPEHPKQSEVSDALVNELEKLWYRKQTVDQMLNRLEPLINGILKE</sequence>